<dbReference type="InterPro" id="IPR016032">
    <property type="entry name" value="Sig_transdc_resp-reg_C-effctor"/>
</dbReference>
<organism evidence="4 5">
    <name type="scientific">Priestia taiwanensis</name>
    <dbReference type="NCBI Taxonomy" id="1347902"/>
    <lineage>
        <taxon>Bacteria</taxon>
        <taxon>Bacillati</taxon>
        <taxon>Bacillota</taxon>
        <taxon>Bacilli</taxon>
        <taxon>Bacillales</taxon>
        <taxon>Bacillaceae</taxon>
        <taxon>Priestia</taxon>
    </lineage>
</organism>
<dbReference type="EMBL" id="BMFK01000006">
    <property type="protein sequence ID" value="GGE83788.1"/>
    <property type="molecule type" value="Genomic_DNA"/>
</dbReference>
<dbReference type="InterPro" id="IPR036388">
    <property type="entry name" value="WH-like_DNA-bd_sf"/>
</dbReference>
<dbReference type="Gene3D" id="1.10.10.10">
    <property type="entry name" value="Winged helix-like DNA-binding domain superfamily/Winged helix DNA-binding domain"/>
    <property type="match status" value="1"/>
</dbReference>
<dbReference type="GO" id="GO:0006355">
    <property type="term" value="P:regulation of DNA-templated transcription"/>
    <property type="evidence" value="ECO:0007669"/>
    <property type="project" value="InterPro"/>
</dbReference>
<evidence type="ECO:0000256" key="1">
    <source>
        <dbReference type="ARBA" id="ARBA00023015"/>
    </source>
</evidence>
<keyword evidence="5" id="KW-1185">Reference proteome</keyword>
<comment type="caution">
    <text evidence="4">The sequence shown here is derived from an EMBL/GenBank/DDBJ whole genome shotgun (WGS) entry which is preliminary data.</text>
</comment>
<gene>
    <name evidence="4" type="ORF">GCM10007140_36620</name>
</gene>
<keyword evidence="2" id="KW-0804">Transcription</keyword>
<protein>
    <recommendedName>
        <fullName evidence="3">HTH luxR-type domain-containing protein</fullName>
    </recommendedName>
</protein>
<keyword evidence="1" id="KW-0805">Transcription regulation</keyword>
<dbReference type="GO" id="GO:0003677">
    <property type="term" value="F:DNA binding"/>
    <property type="evidence" value="ECO:0007669"/>
    <property type="project" value="InterPro"/>
</dbReference>
<dbReference type="Proteomes" id="UP000605259">
    <property type="component" value="Unassembled WGS sequence"/>
</dbReference>
<dbReference type="SUPFAM" id="SSF46894">
    <property type="entry name" value="C-terminal effector domain of the bipartite response regulators"/>
    <property type="match status" value="1"/>
</dbReference>
<name>A0A917AYB8_9BACI</name>
<proteinExistence type="predicted"/>
<evidence type="ECO:0000256" key="2">
    <source>
        <dbReference type="ARBA" id="ARBA00023163"/>
    </source>
</evidence>
<reference evidence="4" key="2">
    <citation type="submission" date="2020-09" db="EMBL/GenBank/DDBJ databases">
        <authorList>
            <person name="Sun Q."/>
            <person name="Zhou Y."/>
        </authorList>
    </citation>
    <scope>NUCLEOTIDE SEQUENCE</scope>
    <source>
        <strain evidence="4">CGMCC 1.12698</strain>
    </source>
</reference>
<evidence type="ECO:0000313" key="5">
    <source>
        <dbReference type="Proteomes" id="UP000605259"/>
    </source>
</evidence>
<dbReference type="PROSITE" id="PS50043">
    <property type="entry name" value="HTH_LUXR_2"/>
    <property type="match status" value="1"/>
</dbReference>
<reference evidence="4" key="1">
    <citation type="journal article" date="2014" name="Int. J. Syst. Evol. Microbiol.">
        <title>Complete genome sequence of Corynebacterium casei LMG S-19264T (=DSM 44701T), isolated from a smear-ripened cheese.</title>
        <authorList>
            <consortium name="US DOE Joint Genome Institute (JGI-PGF)"/>
            <person name="Walter F."/>
            <person name="Albersmeier A."/>
            <person name="Kalinowski J."/>
            <person name="Ruckert C."/>
        </authorList>
    </citation>
    <scope>NUCLEOTIDE SEQUENCE</scope>
    <source>
        <strain evidence="4">CGMCC 1.12698</strain>
    </source>
</reference>
<dbReference type="InterPro" id="IPR000792">
    <property type="entry name" value="Tscrpt_reg_LuxR_C"/>
</dbReference>
<dbReference type="Pfam" id="PF00196">
    <property type="entry name" value="GerE"/>
    <property type="match status" value="1"/>
</dbReference>
<sequence>MNNQTPNISEIEVEIIKMIAKEMPNKLIAHELNYSQRMIEYYISKVTKKLKVQTRVGIVSKAYQMKILSPDSLDPTNENGTDYTFQLYKNAK</sequence>
<dbReference type="SMART" id="SM00421">
    <property type="entry name" value="HTH_LUXR"/>
    <property type="match status" value="1"/>
</dbReference>
<evidence type="ECO:0000313" key="4">
    <source>
        <dbReference type="EMBL" id="GGE83788.1"/>
    </source>
</evidence>
<dbReference type="AlphaFoldDB" id="A0A917AYB8"/>
<dbReference type="RefSeq" id="WP_188389954.1">
    <property type="nucleotide sequence ID" value="NZ_BMFK01000006.1"/>
</dbReference>
<accession>A0A917AYB8</accession>
<evidence type="ECO:0000259" key="3">
    <source>
        <dbReference type="PROSITE" id="PS50043"/>
    </source>
</evidence>
<feature type="domain" description="HTH luxR-type" evidence="3">
    <location>
        <begin position="1"/>
        <end position="66"/>
    </location>
</feature>